<dbReference type="Gene3D" id="3.40.50.620">
    <property type="entry name" value="HUPs"/>
    <property type="match status" value="1"/>
</dbReference>
<feature type="domain" description="DUF218" evidence="1">
    <location>
        <begin position="263"/>
        <end position="378"/>
    </location>
</feature>
<dbReference type="AlphaFoldDB" id="A0A561PA27"/>
<gene>
    <name evidence="2" type="ORF">FHW36_11085</name>
</gene>
<dbReference type="PANTHER" id="PTHR30336">
    <property type="entry name" value="INNER MEMBRANE PROTEIN, PROBABLE PERMEASE"/>
    <property type="match status" value="1"/>
</dbReference>
<dbReference type="PANTHER" id="PTHR30336:SF20">
    <property type="entry name" value="DUF218 DOMAIN-CONTAINING PROTEIN"/>
    <property type="match status" value="1"/>
</dbReference>
<evidence type="ECO:0000313" key="2">
    <source>
        <dbReference type="EMBL" id="TWF34886.1"/>
    </source>
</evidence>
<accession>A0A561PA27</accession>
<evidence type="ECO:0000313" key="3">
    <source>
        <dbReference type="Proteomes" id="UP000320811"/>
    </source>
</evidence>
<sequence>MFLYYYCGSNIISMRLMRICLINILLLFIFLPAVYSQPSAPDPHYRFIAGPSLLQDRNFYLFTLMERLPGLPALLEKDSTLQYILVTCQERIAHPMSKEAPAEALLFSDDAIREVTGALLRLWRQHPGELAPLFHEMRASGLFQLYAGKGDNELLEAAWKDAANGINYIINGYTTGKGQRYPTIDSAAFYVEAPAYKSAVLRLVAKAGEKNTLFFQPSLRLALGLLTLNRREEATRYEPLSALNAAAWKQIKKTDWSKYTYPAMVILGASPKSTERISEIGKNRCRMGADLYRKGQVPFIIVSGGHVRPVFTKFSEGVEMKKYLVEELKIPASAVLVDPYARHTTTNLRNAVRLAWRSGMPVNKRMLCVSDAMHLVYVNSPVFAQRCNTELGYVPVANIQQTDLYFLSFMPDLRSLQANAMDPLDP</sequence>
<comment type="caution">
    <text evidence="2">The sequence shown here is derived from an EMBL/GenBank/DDBJ whole genome shotgun (WGS) entry which is preliminary data.</text>
</comment>
<keyword evidence="3" id="KW-1185">Reference proteome</keyword>
<dbReference type="InterPro" id="IPR003848">
    <property type="entry name" value="DUF218"/>
</dbReference>
<evidence type="ECO:0000259" key="1">
    <source>
        <dbReference type="Pfam" id="PF02698"/>
    </source>
</evidence>
<name>A0A561PA27_9BACT</name>
<dbReference type="GO" id="GO:0005886">
    <property type="term" value="C:plasma membrane"/>
    <property type="evidence" value="ECO:0007669"/>
    <property type="project" value="TreeGrafter"/>
</dbReference>
<dbReference type="EMBL" id="VIWO01000010">
    <property type="protein sequence ID" value="TWF34886.1"/>
    <property type="molecule type" value="Genomic_DNA"/>
</dbReference>
<organism evidence="2 3">
    <name type="scientific">Chitinophaga polysaccharea</name>
    <dbReference type="NCBI Taxonomy" id="1293035"/>
    <lineage>
        <taxon>Bacteria</taxon>
        <taxon>Pseudomonadati</taxon>
        <taxon>Bacteroidota</taxon>
        <taxon>Chitinophagia</taxon>
        <taxon>Chitinophagales</taxon>
        <taxon>Chitinophagaceae</taxon>
        <taxon>Chitinophaga</taxon>
    </lineage>
</organism>
<dbReference type="InterPro" id="IPR014729">
    <property type="entry name" value="Rossmann-like_a/b/a_fold"/>
</dbReference>
<proteinExistence type="predicted"/>
<dbReference type="CDD" id="cd06259">
    <property type="entry name" value="YdcF-like"/>
    <property type="match status" value="1"/>
</dbReference>
<dbReference type="InterPro" id="IPR051599">
    <property type="entry name" value="Cell_Envelope_Assoc"/>
</dbReference>
<dbReference type="Pfam" id="PF02698">
    <property type="entry name" value="DUF218"/>
    <property type="match status" value="1"/>
</dbReference>
<dbReference type="Proteomes" id="UP000320811">
    <property type="component" value="Unassembled WGS sequence"/>
</dbReference>
<reference evidence="2 3" key="1">
    <citation type="submission" date="2019-06" db="EMBL/GenBank/DDBJ databases">
        <title>Sorghum-associated microbial communities from plants grown in Nebraska, USA.</title>
        <authorList>
            <person name="Schachtman D."/>
        </authorList>
    </citation>
    <scope>NUCLEOTIDE SEQUENCE [LARGE SCALE GENOMIC DNA]</scope>
    <source>
        <strain evidence="2 3">1209</strain>
    </source>
</reference>
<protein>
    <submittedName>
        <fullName evidence="2">DUF218 domain-containing protein</fullName>
    </submittedName>
</protein>